<organism evidence="1 2">
    <name type="scientific">Lacticaseibacillus paracasei subsp. tolerans Lpl14</name>
    <dbReference type="NCBI Taxonomy" id="1256229"/>
    <lineage>
        <taxon>Bacteria</taxon>
        <taxon>Bacillati</taxon>
        <taxon>Bacillota</taxon>
        <taxon>Bacilli</taxon>
        <taxon>Lactobacillales</taxon>
        <taxon>Lactobacillaceae</taxon>
        <taxon>Lacticaseibacillus</taxon>
    </lineage>
</organism>
<protein>
    <submittedName>
        <fullName evidence="1">Uncharacterized protein</fullName>
    </submittedName>
</protein>
<name>A0A829GT17_LACPA</name>
<dbReference type="Proteomes" id="UP000014285">
    <property type="component" value="Unassembled WGS sequence"/>
</dbReference>
<dbReference type="EMBL" id="ANKB01000062">
    <property type="protein sequence ID" value="EPC63214.1"/>
    <property type="molecule type" value="Genomic_DNA"/>
</dbReference>
<comment type="caution">
    <text evidence="1">The sequence shown here is derived from an EMBL/GenBank/DDBJ whole genome shotgun (WGS) entry which is preliminary data.</text>
</comment>
<accession>A0A829GT17</accession>
<sequence>MAFVELEDGDFVNLNLILRIFKENPREKKWVVAMSTGKIAEITDADRILILKHAGFVRARKEKDNEQ</sequence>
<dbReference type="RefSeq" id="WP_016373238.1">
    <property type="nucleotide sequence ID" value="NZ_ANKB01000062.1"/>
</dbReference>
<reference evidence="1 2" key="1">
    <citation type="journal article" date="2013" name="PLoS ONE">
        <title>Lactobacillus paracasei comparative genomics: towards species pan-genome definition and exploitation of diversity.</title>
        <authorList>
            <person name="Smokvina T."/>
            <person name="Wels M."/>
            <person name="Polka J."/>
            <person name="Chervaux C."/>
            <person name="Brisse S."/>
            <person name="Boekhorst J."/>
            <person name="van Hylckama Vlieg J.E."/>
            <person name="Siezen R.J."/>
        </authorList>
    </citation>
    <scope>NUCLEOTIDE SEQUENCE [LARGE SCALE GENOMIC DNA]</scope>
    <source>
        <strain evidence="1 2">Lpl14</strain>
    </source>
</reference>
<proteinExistence type="predicted"/>
<evidence type="ECO:0000313" key="2">
    <source>
        <dbReference type="Proteomes" id="UP000014285"/>
    </source>
</evidence>
<dbReference type="AlphaFoldDB" id="A0A829GT17"/>
<gene>
    <name evidence="1" type="ORF">Lpl14_12892</name>
</gene>
<evidence type="ECO:0000313" key="1">
    <source>
        <dbReference type="EMBL" id="EPC63214.1"/>
    </source>
</evidence>